<organism evidence="2 3">
    <name type="scientific">Panagrolaimus davidi</name>
    <dbReference type="NCBI Taxonomy" id="227884"/>
    <lineage>
        <taxon>Eukaryota</taxon>
        <taxon>Metazoa</taxon>
        <taxon>Ecdysozoa</taxon>
        <taxon>Nematoda</taxon>
        <taxon>Chromadorea</taxon>
        <taxon>Rhabditida</taxon>
        <taxon>Tylenchina</taxon>
        <taxon>Panagrolaimomorpha</taxon>
        <taxon>Panagrolaimoidea</taxon>
        <taxon>Panagrolaimidae</taxon>
        <taxon>Panagrolaimus</taxon>
    </lineage>
</organism>
<feature type="compositionally biased region" description="Low complexity" evidence="1">
    <location>
        <begin position="67"/>
        <end position="77"/>
    </location>
</feature>
<evidence type="ECO:0000313" key="3">
    <source>
        <dbReference type="WBParaSite" id="PDA_v2.g28550.t1"/>
    </source>
</evidence>
<feature type="compositionally biased region" description="Basic and acidic residues" evidence="1">
    <location>
        <begin position="1"/>
        <end position="37"/>
    </location>
</feature>
<dbReference type="WBParaSite" id="PDA_v2.g28550.t1">
    <property type="protein sequence ID" value="PDA_v2.g28550.t1"/>
    <property type="gene ID" value="PDA_v2.g28550"/>
</dbReference>
<dbReference type="Proteomes" id="UP000887578">
    <property type="component" value="Unplaced"/>
</dbReference>
<feature type="region of interest" description="Disordered" evidence="1">
    <location>
        <begin position="59"/>
        <end position="84"/>
    </location>
</feature>
<keyword evidence="2" id="KW-1185">Reference proteome</keyword>
<evidence type="ECO:0000313" key="2">
    <source>
        <dbReference type="Proteomes" id="UP000887578"/>
    </source>
</evidence>
<accession>A0A914QMJ3</accession>
<dbReference type="AlphaFoldDB" id="A0A914QMJ3"/>
<feature type="region of interest" description="Disordered" evidence="1">
    <location>
        <begin position="1"/>
        <end position="45"/>
    </location>
</feature>
<sequence>MDEENLIKSKEKINDKQHDPEQNIHHEDFLKNKEIELSPHTSPTDELELQEWINTYLPLSNPDSDSETINETSQTNTESEETSKILPEEKSRQNVRSILFERKQLPTENSELAFCISDTEFVKSKMNGKEYWAGKHAIEMRKRCMKEHLGLLPGMRTRLNDVDEIDVDDPVSESFFHLWCKIADRNTQIFEDVFNVLPTDKVQGRKIFYLM</sequence>
<protein>
    <submittedName>
        <fullName evidence="3">Uncharacterized protein</fullName>
    </submittedName>
</protein>
<proteinExistence type="predicted"/>
<reference evidence="3" key="1">
    <citation type="submission" date="2022-11" db="UniProtKB">
        <authorList>
            <consortium name="WormBaseParasite"/>
        </authorList>
    </citation>
    <scope>IDENTIFICATION</scope>
</reference>
<name>A0A914QMJ3_9BILA</name>
<evidence type="ECO:0000256" key="1">
    <source>
        <dbReference type="SAM" id="MobiDB-lite"/>
    </source>
</evidence>